<dbReference type="EMBL" id="KI913128">
    <property type="protein sequence ID" value="ETV79519.1"/>
    <property type="molecule type" value="Genomic_DNA"/>
</dbReference>
<dbReference type="GeneID" id="20809505"/>
<dbReference type="AlphaFoldDB" id="W4GKF9"/>
<sequence>MEGKGNTNALLPFRPTIAPSVDSESCLNNDIRFTFIGPMNDTTMPMRSSAVYVHPACDVTRQPRQPRGHFVWEPTALTCWQLLHTPEVQQRLWQKAVNRNIRQAAESPSMKRKRVSALKKKVKLRATKYKETKSK</sequence>
<accession>W4GKF9</accession>
<name>W4GKF9_APHAT</name>
<proteinExistence type="predicted"/>
<dbReference type="RefSeq" id="XP_009831360.1">
    <property type="nucleotide sequence ID" value="XM_009833058.1"/>
</dbReference>
<gene>
    <name evidence="1" type="ORF">H257_07509</name>
</gene>
<dbReference type="VEuPathDB" id="FungiDB:H257_07509"/>
<protein>
    <submittedName>
        <fullName evidence="1">Uncharacterized protein</fullName>
    </submittedName>
</protein>
<reference evidence="1" key="1">
    <citation type="submission" date="2013-12" db="EMBL/GenBank/DDBJ databases">
        <title>The Genome Sequence of Aphanomyces astaci APO3.</title>
        <authorList>
            <consortium name="The Broad Institute Genomics Platform"/>
            <person name="Russ C."/>
            <person name="Tyler B."/>
            <person name="van West P."/>
            <person name="Dieguez-Uribeondo J."/>
            <person name="Young S.K."/>
            <person name="Zeng Q."/>
            <person name="Gargeya S."/>
            <person name="Fitzgerald M."/>
            <person name="Abouelleil A."/>
            <person name="Alvarado L."/>
            <person name="Chapman S.B."/>
            <person name="Gainer-Dewar J."/>
            <person name="Goldberg J."/>
            <person name="Griggs A."/>
            <person name="Gujja S."/>
            <person name="Hansen M."/>
            <person name="Howarth C."/>
            <person name="Imamovic A."/>
            <person name="Ireland A."/>
            <person name="Larimer J."/>
            <person name="McCowan C."/>
            <person name="Murphy C."/>
            <person name="Pearson M."/>
            <person name="Poon T.W."/>
            <person name="Priest M."/>
            <person name="Roberts A."/>
            <person name="Saif S."/>
            <person name="Shea T."/>
            <person name="Sykes S."/>
            <person name="Wortman J."/>
            <person name="Nusbaum C."/>
            <person name="Birren B."/>
        </authorList>
    </citation>
    <scope>NUCLEOTIDE SEQUENCE [LARGE SCALE GENOMIC DNA]</scope>
    <source>
        <strain evidence="1">APO3</strain>
    </source>
</reference>
<evidence type="ECO:0000313" key="1">
    <source>
        <dbReference type="EMBL" id="ETV79519.1"/>
    </source>
</evidence>
<organism evidence="1">
    <name type="scientific">Aphanomyces astaci</name>
    <name type="common">Crayfish plague agent</name>
    <dbReference type="NCBI Taxonomy" id="112090"/>
    <lineage>
        <taxon>Eukaryota</taxon>
        <taxon>Sar</taxon>
        <taxon>Stramenopiles</taxon>
        <taxon>Oomycota</taxon>
        <taxon>Saprolegniomycetes</taxon>
        <taxon>Saprolegniales</taxon>
        <taxon>Verrucalvaceae</taxon>
        <taxon>Aphanomyces</taxon>
    </lineage>
</organism>